<sequence length="83" mass="9056">MSDPHSKNSLEFADPDENTQDEVAKSEPEILDEQGEDGQAPNPEIVTAKDRLEAAQEMGLYKDADEEHPVEVGINSDSLDSAD</sequence>
<proteinExistence type="predicted"/>
<comment type="caution">
    <text evidence="2">The sequence shown here is derived from an EMBL/GenBank/DDBJ whole genome shotgun (WGS) entry which is preliminary data.</text>
</comment>
<dbReference type="Proteomes" id="UP000177328">
    <property type="component" value="Unassembled WGS sequence"/>
</dbReference>
<organism evidence="2 3">
    <name type="scientific">Candidatus Daviesbacteria bacterium RIFCSPHIGHO2_02_FULL_43_12</name>
    <dbReference type="NCBI Taxonomy" id="1797776"/>
    <lineage>
        <taxon>Bacteria</taxon>
        <taxon>Candidatus Daviesiibacteriota</taxon>
    </lineage>
</organism>
<accession>A0A1F5KJG2</accession>
<name>A0A1F5KJG2_9BACT</name>
<evidence type="ECO:0000256" key="1">
    <source>
        <dbReference type="SAM" id="MobiDB-lite"/>
    </source>
</evidence>
<dbReference type="AlphaFoldDB" id="A0A1F5KJG2"/>
<feature type="compositionally biased region" description="Basic and acidic residues" evidence="1">
    <location>
        <begin position="47"/>
        <end position="70"/>
    </location>
</feature>
<evidence type="ECO:0000313" key="2">
    <source>
        <dbReference type="EMBL" id="OGE40940.1"/>
    </source>
</evidence>
<gene>
    <name evidence="2" type="ORF">A3D25_02790</name>
</gene>
<feature type="region of interest" description="Disordered" evidence="1">
    <location>
        <begin position="1"/>
        <end position="83"/>
    </location>
</feature>
<reference evidence="2 3" key="1">
    <citation type="journal article" date="2016" name="Nat. Commun.">
        <title>Thousands of microbial genomes shed light on interconnected biogeochemical processes in an aquifer system.</title>
        <authorList>
            <person name="Anantharaman K."/>
            <person name="Brown C.T."/>
            <person name="Hug L.A."/>
            <person name="Sharon I."/>
            <person name="Castelle C.J."/>
            <person name="Probst A.J."/>
            <person name="Thomas B.C."/>
            <person name="Singh A."/>
            <person name="Wilkins M.J."/>
            <person name="Karaoz U."/>
            <person name="Brodie E.L."/>
            <person name="Williams K.H."/>
            <person name="Hubbard S.S."/>
            <person name="Banfield J.F."/>
        </authorList>
    </citation>
    <scope>NUCLEOTIDE SEQUENCE [LARGE SCALE GENOMIC DNA]</scope>
</reference>
<evidence type="ECO:0000313" key="3">
    <source>
        <dbReference type="Proteomes" id="UP000177328"/>
    </source>
</evidence>
<protein>
    <submittedName>
        <fullName evidence="2">Uncharacterized protein</fullName>
    </submittedName>
</protein>
<dbReference type="EMBL" id="MFDD01000003">
    <property type="protein sequence ID" value="OGE40940.1"/>
    <property type="molecule type" value="Genomic_DNA"/>
</dbReference>